<protein>
    <submittedName>
        <fullName evidence="2">SMI1/KNR4 family protein</fullName>
    </submittedName>
</protein>
<keyword evidence="3" id="KW-1185">Reference proteome</keyword>
<sequence length="191" mass="21477">MKCNGIGCRSDYPEPDIIDGTAYFVCSSCGDFHEVENYRVYSTEERIKMFEDEYGVRLPPEYTQYAGTNGSRVVKLPSCYNDSTQYYFGEGFYTIGEFSGIEPNPYGSSIFDSASLIEEWGLPKKLLLIEGDGHTWLALDYRESSTAPKVIVIESDEGNSLLVANNFKEFVESLLPYESVYDTNGNVIFNG</sequence>
<evidence type="ECO:0000313" key="3">
    <source>
        <dbReference type="Proteomes" id="UP000712570"/>
    </source>
</evidence>
<organism evidence="2 3">
    <name type="scientific">Iodobacter violaceini</name>
    <dbReference type="NCBI Taxonomy" id="3044271"/>
    <lineage>
        <taxon>Bacteria</taxon>
        <taxon>Pseudomonadati</taxon>
        <taxon>Pseudomonadota</taxon>
        <taxon>Betaproteobacteria</taxon>
        <taxon>Neisseriales</taxon>
        <taxon>Chitinibacteraceae</taxon>
        <taxon>Iodobacter</taxon>
    </lineage>
</organism>
<feature type="domain" description="Knr4/Smi1-like" evidence="1">
    <location>
        <begin position="43"/>
        <end position="172"/>
    </location>
</feature>
<dbReference type="RefSeq" id="WP_166823098.1">
    <property type="nucleotide sequence ID" value="NZ_JAAOLX010000002.1"/>
</dbReference>
<name>A0ABX0KN01_9NEIS</name>
<dbReference type="InterPro" id="IPR037883">
    <property type="entry name" value="Knr4/Smi1-like_sf"/>
</dbReference>
<evidence type="ECO:0000259" key="1">
    <source>
        <dbReference type="Pfam" id="PF09346"/>
    </source>
</evidence>
<gene>
    <name evidence="2" type="ORF">HA050_05490</name>
</gene>
<proteinExistence type="predicted"/>
<dbReference type="SUPFAM" id="SSF160631">
    <property type="entry name" value="SMI1/KNR4-like"/>
    <property type="match status" value="1"/>
</dbReference>
<reference evidence="2 3" key="1">
    <citation type="submission" date="2020-03" db="EMBL/GenBank/DDBJ databases">
        <title>Draft genome sequence of environmentally isolated violet-colored cultures.</title>
        <authorList>
            <person name="Wilson H.S."/>
        </authorList>
    </citation>
    <scope>NUCLEOTIDE SEQUENCE [LARGE SCALE GENOMIC DNA]</scope>
    <source>
        <strain evidence="2 3">HSC-16F04</strain>
    </source>
</reference>
<dbReference type="Gene3D" id="3.40.1580.10">
    <property type="entry name" value="SMI1/KNR4-like"/>
    <property type="match status" value="1"/>
</dbReference>
<comment type="caution">
    <text evidence="2">The sequence shown here is derived from an EMBL/GenBank/DDBJ whole genome shotgun (WGS) entry which is preliminary data.</text>
</comment>
<dbReference type="InterPro" id="IPR018958">
    <property type="entry name" value="Knr4/Smi1-like_dom"/>
</dbReference>
<dbReference type="Pfam" id="PF09346">
    <property type="entry name" value="SMI1_KNR4"/>
    <property type="match status" value="1"/>
</dbReference>
<dbReference type="EMBL" id="JAAOLX010000002">
    <property type="protein sequence ID" value="NHQ85570.1"/>
    <property type="molecule type" value="Genomic_DNA"/>
</dbReference>
<accession>A0ABX0KN01</accession>
<dbReference type="Proteomes" id="UP000712570">
    <property type="component" value="Unassembled WGS sequence"/>
</dbReference>
<evidence type="ECO:0000313" key="2">
    <source>
        <dbReference type="EMBL" id="NHQ85570.1"/>
    </source>
</evidence>